<dbReference type="RefSeq" id="WP_183867330.1">
    <property type="nucleotide sequence ID" value="NZ_JACHCF010000005.1"/>
</dbReference>
<organism evidence="2 3">
    <name type="scientific">Pedobacter cryoconitis</name>
    <dbReference type="NCBI Taxonomy" id="188932"/>
    <lineage>
        <taxon>Bacteria</taxon>
        <taxon>Pseudomonadati</taxon>
        <taxon>Bacteroidota</taxon>
        <taxon>Sphingobacteriia</taxon>
        <taxon>Sphingobacteriales</taxon>
        <taxon>Sphingobacteriaceae</taxon>
        <taxon>Pedobacter</taxon>
    </lineage>
</organism>
<protein>
    <submittedName>
        <fullName evidence="2">Thiamine kinase-like enzyme</fullName>
    </submittedName>
</protein>
<dbReference type="InterPro" id="IPR002575">
    <property type="entry name" value="Aminoglycoside_PTrfase"/>
</dbReference>
<gene>
    <name evidence="2" type="ORF">HDE69_002401</name>
</gene>
<keyword evidence="2" id="KW-0418">Kinase</keyword>
<dbReference type="GO" id="GO:0016301">
    <property type="term" value="F:kinase activity"/>
    <property type="evidence" value="ECO:0007669"/>
    <property type="project" value="UniProtKB-KW"/>
</dbReference>
<evidence type="ECO:0000259" key="1">
    <source>
        <dbReference type="Pfam" id="PF01636"/>
    </source>
</evidence>
<comment type="caution">
    <text evidence="2">The sequence shown here is derived from an EMBL/GenBank/DDBJ whole genome shotgun (WGS) entry which is preliminary data.</text>
</comment>
<dbReference type="Proteomes" id="UP000537718">
    <property type="component" value="Unassembled WGS sequence"/>
</dbReference>
<sequence>MKTTDYLNTTFVQQIMQDQFPDQTIAVQDITLLDVDNSASILVALTATQTESTIGHFGLEVNYTLNGLPQSKRMVMKIKPHGQEIVNMLNMLSQLCGGELNSVYEQFKHLTGFYYTHLKEQEIYKKLHPLFTPVIYGLYTNEQENIYIILMEYLDDVDLLNTVMAPEKWSDQHIKSALKQMAAWHSKMLNKVENVDLEIWKDAPSLQQMTDLLPLWNALLNNAADKFPELYDPLRVKTMRNAIQEIPNYWQQLEKLPKTLVHNDFNPRNSCFKTQNGEIEFCLYDWELATFHIPQYDLAEFLCFILDKDRYDQRYAYTEYYREELARLTGKYNSAPSFHQELYMATLDFGIHRVGLYMMGHSVSPYPFLPRVVNSFFDAISGHSLN</sequence>
<accession>A0A7W9DKN2</accession>
<evidence type="ECO:0000313" key="3">
    <source>
        <dbReference type="Proteomes" id="UP000537718"/>
    </source>
</evidence>
<dbReference type="Gene3D" id="3.90.1200.10">
    <property type="match status" value="1"/>
</dbReference>
<dbReference type="EMBL" id="JACHCF010000005">
    <property type="protein sequence ID" value="MBB5621340.1"/>
    <property type="molecule type" value="Genomic_DNA"/>
</dbReference>
<dbReference type="InterPro" id="IPR011009">
    <property type="entry name" value="Kinase-like_dom_sf"/>
</dbReference>
<proteinExistence type="predicted"/>
<dbReference type="PANTHER" id="PTHR11012:SF30">
    <property type="entry name" value="PROTEIN KINASE-LIKE DOMAIN-CONTAINING"/>
    <property type="match status" value="1"/>
</dbReference>
<name>A0A7W9DKN2_9SPHI</name>
<keyword evidence="2" id="KW-0808">Transferase</keyword>
<dbReference type="AlphaFoldDB" id="A0A7W9DKN2"/>
<dbReference type="PANTHER" id="PTHR11012">
    <property type="entry name" value="PROTEIN KINASE-LIKE DOMAIN-CONTAINING"/>
    <property type="match status" value="1"/>
</dbReference>
<feature type="domain" description="Aminoglycoside phosphotransferase" evidence="1">
    <location>
        <begin position="119"/>
        <end position="324"/>
    </location>
</feature>
<dbReference type="Pfam" id="PF01636">
    <property type="entry name" value="APH"/>
    <property type="match status" value="1"/>
</dbReference>
<evidence type="ECO:0000313" key="2">
    <source>
        <dbReference type="EMBL" id="MBB5621340.1"/>
    </source>
</evidence>
<reference evidence="2 3" key="1">
    <citation type="submission" date="2020-08" db="EMBL/GenBank/DDBJ databases">
        <title>Genomic Encyclopedia of Type Strains, Phase IV (KMG-V): Genome sequencing to study the core and pangenomes of soil and plant-associated prokaryotes.</title>
        <authorList>
            <person name="Whitman W."/>
        </authorList>
    </citation>
    <scope>NUCLEOTIDE SEQUENCE [LARGE SCALE GENOMIC DNA]</scope>
    <source>
        <strain evidence="2 3">MP7CTX6</strain>
    </source>
</reference>
<dbReference type="SUPFAM" id="SSF56112">
    <property type="entry name" value="Protein kinase-like (PK-like)"/>
    <property type="match status" value="1"/>
</dbReference>